<accession>A0ABR3SIG6</accession>
<dbReference type="InterPro" id="IPR041411">
    <property type="entry name" value="Ldi"/>
</dbReference>
<dbReference type="EMBL" id="JAJVDC020000151">
    <property type="protein sequence ID" value="KAL1621382.1"/>
    <property type="molecule type" value="Genomic_DNA"/>
</dbReference>
<feature type="domain" description="Linalool dehydratase/isomerase" evidence="2">
    <location>
        <begin position="237"/>
        <end position="542"/>
    </location>
</feature>
<protein>
    <recommendedName>
        <fullName evidence="2">Linalool dehydratase/isomerase domain-containing protein</fullName>
    </recommendedName>
</protein>
<reference evidence="3 4" key="1">
    <citation type="submission" date="2024-02" db="EMBL/GenBank/DDBJ databases">
        <title>De novo assembly and annotation of 12 fungi associated with fruit tree decline syndrome in Ontario, Canada.</title>
        <authorList>
            <person name="Sulman M."/>
            <person name="Ellouze W."/>
            <person name="Ilyukhin E."/>
        </authorList>
    </citation>
    <scope>NUCLEOTIDE SEQUENCE [LARGE SCALE GENOMIC DNA]</scope>
    <source>
        <strain evidence="3 4">M1-105</strain>
    </source>
</reference>
<feature type="transmembrane region" description="Helical" evidence="1">
    <location>
        <begin position="105"/>
        <end position="132"/>
    </location>
</feature>
<evidence type="ECO:0000256" key="1">
    <source>
        <dbReference type="SAM" id="Phobius"/>
    </source>
</evidence>
<feature type="transmembrane region" description="Helical" evidence="1">
    <location>
        <begin position="138"/>
        <end position="157"/>
    </location>
</feature>
<keyword evidence="4" id="KW-1185">Reference proteome</keyword>
<proteinExistence type="predicted"/>
<keyword evidence="1" id="KW-1133">Transmembrane helix</keyword>
<feature type="transmembrane region" description="Helical" evidence="1">
    <location>
        <begin position="72"/>
        <end position="98"/>
    </location>
</feature>
<feature type="transmembrane region" description="Helical" evidence="1">
    <location>
        <begin position="46"/>
        <end position="66"/>
    </location>
</feature>
<gene>
    <name evidence="3" type="ORF">SLS56_009215</name>
</gene>
<evidence type="ECO:0000313" key="3">
    <source>
        <dbReference type="EMBL" id="KAL1621382.1"/>
    </source>
</evidence>
<dbReference type="Proteomes" id="UP001521116">
    <property type="component" value="Unassembled WGS sequence"/>
</dbReference>
<organism evidence="3 4">
    <name type="scientific">Neofusicoccum ribis</name>
    <dbReference type="NCBI Taxonomy" id="45134"/>
    <lineage>
        <taxon>Eukaryota</taxon>
        <taxon>Fungi</taxon>
        <taxon>Dikarya</taxon>
        <taxon>Ascomycota</taxon>
        <taxon>Pezizomycotina</taxon>
        <taxon>Dothideomycetes</taxon>
        <taxon>Dothideomycetes incertae sedis</taxon>
        <taxon>Botryosphaeriales</taxon>
        <taxon>Botryosphaeriaceae</taxon>
        <taxon>Neofusicoccum</taxon>
    </lineage>
</organism>
<evidence type="ECO:0000313" key="4">
    <source>
        <dbReference type="Proteomes" id="UP001521116"/>
    </source>
</evidence>
<keyword evidence="1" id="KW-0472">Membrane</keyword>
<evidence type="ECO:0000259" key="2">
    <source>
        <dbReference type="Pfam" id="PF18566"/>
    </source>
</evidence>
<name>A0ABR3SIG6_9PEZI</name>
<sequence length="658" mass="71319">MVVGFSSANGTGLATANGKSEPALNHLIPPTAGTGPHRLRTQHRTLVLWAALALAAALAYHLPLPLSPPQRAALLGLAFPGAGYVACANVAGGALLALTLATQPLALFAWFGAGGVAFVVLHWGLAVVGAYLAAGEAVFAPAAVLDLALLAAGFVYARVGAERARREGERRRLRRNEYLPAAVRRLEGFAVATPPGAREMELPALRSLQYIVETSLKDVDDFSDIDTVDQFQTAARRYKLYERMYVLAAYLGTHAPNAHGPVKRAYERLVEKSLTPASVGFWRWERLWGRFSTDCDPVARDNVMVTGFLLQGVALYTALTGDARYTQPGALRFRVAEGREYAYDLHSMDEAVVRQWASNPWCLFPCEPGWIYTMCNLQGRIGQTVYDREFGTTRAQDTARRFEASLDANFTEPDGSPLTIRSEPTGFTVPGLCGALNVLAVSMLCRGHLDHVARRCYAVFREENVRLDAATGDVELVGLVGADKIDPGNYKPSDAFLYGQLAVVAGEFGDEAVRVACVNHLKRTVGTVTLPSGATRLRGVSDLVHSLFTRAQFIGFEDWKTVVEKGPPKTTLDGPILSAVPCPGVLVAKAWSHTSADLDLVLYPSDRNGVFELGVEKLQPRGHYRISPDQTVVADEEGRVEFSVAIEGRTEVKITPVS</sequence>
<keyword evidence="1" id="KW-0812">Transmembrane</keyword>
<dbReference type="Pfam" id="PF18566">
    <property type="entry name" value="Ldi"/>
    <property type="match status" value="1"/>
</dbReference>
<comment type="caution">
    <text evidence="3">The sequence shown here is derived from an EMBL/GenBank/DDBJ whole genome shotgun (WGS) entry which is preliminary data.</text>
</comment>